<accession>A0A0R1H0G7</accession>
<dbReference type="Gene3D" id="3.40.50.970">
    <property type="match status" value="2"/>
</dbReference>
<comment type="caution">
    <text evidence="8">The sequence shown here is derived from an EMBL/GenBank/DDBJ whole genome shotgun (WGS) entry which is preliminary data.</text>
</comment>
<name>A0A0R1H0G7_9LACO</name>
<dbReference type="GO" id="GO:0030976">
    <property type="term" value="F:thiamine pyrophosphate binding"/>
    <property type="evidence" value="ECO:0007669"/>
    <property type="project" value="InterPro"/>
</dbReference>
<evidence type="ECO:0000259" key="7">
    <source>
        <dbReference type="Pfam" id="PF02776"/>
    </source>
</evidence>
<dbReference type="Gene3D" id="1.10.10.940">
    <property type="match status" value="1"/>
</dbReference>
<gene>
    <name evidence="8" type="ORF">FC62_GL000672</name>
</gene>
<evidence type="ECO:0000256" key="3">
    <source>
        <dbReference type="NCBIfam" id="TIGR02720"/>
    </source>
</evidence>
<comment type="similarity">
    <text evidence="1 4">Belongs to the TPP enzyme family.</text>
</comment>
<evidence type="ECO:0000313" key="9">
    <source>
        <dbReference type="Proteomes" id="UP000050909"/>
    </source>
</evidence>
<organism evidence="8 9">
    <name type="scientific">Amylolactobacillus amylotrophicus DSM 20534</name>
    <dbReference type="NCBI Taxonomy" id="1423722"/>
    <lineage>
        <taxon>Bacteria</taxon>
        <taxon>Bacillati</taxon>
        <taxon>Bacillota</taxon>
        <taxon>Bacilli</taxon>
        <taxon>Lactobacillales</taxon>
        <taxon>Lactobacillaceae</taxon>
        <taxon>Amylolactobacillus</taxon>
    </lineage>
</organism>
<evidence type="ECO:0000256" key="2">
    <source>
        <dbReference type="ARBA" id="ARBA00023052"/>
    </source>
</evidence>
<dbReference type="CDD" id="cd02014">
    <property type="entry name" value="TPP_POX"/>
    <property type="match status" value="1"/>
</dbReference>
<sequence length="578" mass="63240">MTEKIKSGISMVKVLEDWGVDHVYGIPGGSFNSIMDALHSEQDKIKFIQVRHEEVGALAAVGDAKISGQIGVAIGTAGPGATHLLQGLYDAKMDHVPMLALVGQVGAQAMNTDGFQEMDEVPMFGDVAVYNRTVMTPESLPHVVDQAIKHAYEQKGPAVVVIPVSMGWVDIDDTFKSTAANYTVNYPAPKDDDLHKVLDMIKAAKRPLIYIGQGAKRASTEVQEFAQMYSLPITSTAPAKGIVPDSNIAYLASAGRVATKPAVEALPQTDLIFFVGSDFPFAQYFFNPAAKFIQIDIDSSKFGKRHHTDLAIMADAKKSLQRLIELGEQQPESAWYKANIENNKNWKAWVKKMGESTITPLRVEPIFKEINRIAKDDAIFTVDVGNVTIDGLRFLDMNPKQSFTTSGWFATMGYAMPAAIGGQLSYPDRQVFSISGDGGFAMVAQDIITQVKYNLPITNVILSNESFGFIKAEQDDTKQSHYGVDIAGADWGAVGTALGAKGFTVHNVDELHEAFKFAKDTKIPIVIDVKIADERPLPVEQLQLDPDNFSAEEIKAFNEIYDSADLVPFSKYLKDFNA</sequence>
<evidence type="ECO:0000313" key="8">
    <source>
        <dbReference type="EMBL" id="KRK37907.1"/>
    </source>
</evidence>
<dbReference type="EMBL" id="AZCV01000002">
    <property type="protein sequence ID" value="KRK37907.1"/>
    <property type="molecule type" value="Genomic_DNA"/>
</dbReference>
<dbReference type="InterPro" id="IPR012001">
    <property type="entry name" value="Thiamin_PyroP_enz_TPP-bd_dom"/>
</dbReference>
<evidence type="ECO:0000259" key="6">
    <source>
        <dbReference type="Pfam" id="PF02775"/>
    </source>
</evidence>
<dbReference type="AlphaFoldDB" id="A0A0R1H0G7"/>
<keyword evidence="8" id="KW-0670">Pyruvate</keyword>
<dbReference type="InterPro" id="IPR000399">
    <property type="entry name" value="TPP-bd_CS"/>
</dbReference>
<feature type="domain" description="Thiamine pyrophosphate enzyme central" evidence="5">
    <location>
        <begin position="195"/>
        <end position="323"/>
    </location>
</feature>
<keyword evidence="2 4" id="KW-0786">Thiamine pyrophosphate</keyword>
<dbReference type="GO" id="GO:0047112">
    <property type="term" value="F:pyruvate oxidase activity"/>
    <property type="evidence" value="ECO:0007669"/>
    <property type="project" value="UniProtKB-UniRule"/>
</dbReference>
<dbReference type="SUPFAM" id="SSF52518">
    <property type="entry name" value="Thiamin diphosphate-binding fold (THDP-binding)"/>
    <property type="match status" value="2"/>
</dbReference>
<dbReference type="SUPFAM" id="SSF52467">
    <property type="entry name" value="DHS-like NAD/FAD-binding domain"/>
    <property type="match status" value="1"/>
</dbReference>
<dbReference type="Pfam" id="PF00205">
    <property type="entry name" value="TPP_enzyme_M"/>
    <property type="match status" value="1"/>
</dbReference>
<dbReference type="Gene3D" id="3.40.50.1220">
    <property type="entry name" value="TPP-binding domain"/>
    <property type="match status" value="1"/>
</dbReference>
<dbReference type="PROSITE" id="PS00187">
    <property type="entry name" value="TPP_ENZYMES"/>
    <property type="match status" value="1"/>
</dbReference>
<dbReference type="InterPro" id="IPR047212">
    <property type="entry name" value="TPP_POXB-like"/>
</dbReference>
<feature type="domain" description="Thiamine pyrophosphate enzyme TPP-binding" evidence="6">
    <location>
        <begin position="383"/>
        <end position="529"/>
    </location>
</feature>
<reference evidence="8 9" key="1">
    <citation type="journal article" date="2015" name="Genome Announc.">
        <title>Expanding the biotechnology potential of lactobacilli through comparative genomics of 213 strains and associated genera.</title>
        <authorList>
            <person name="Sun Z."/>
            <person name="Harris H.M."/>
            <person name="McCann A."/>
            <person name="Guo C."/>
            <person name="Argimon S."/>
            <person name="Zhang W."/>
            <person name="Yang X."/>
            <person name="Jeffery I.B."/>
            <person name="Cooney J.C."/>
            <person name="Kagawa T.F."/>
            <person name="Liu W."/>
            <person name="Song Y."/>
            <person name="Salvetti E."/>
            <person name="Wrobel A."/>
            <person name="Rasinkangas P."/>
            <person name="Parkhill J."/>
            <person name="Rea M.C."/>
            <person name="O'Sullivan O."/>
            <person name="Ritari J."/>
            <person name="Douillard F.P."/>
            <person name="Paul Ross R."/>
            <person name="Yang R."/>
            <person name="Briner A.E."/>
            <person name="Felis G.E."/>
            <person name="de Vos W.M."/>
            <person name="Barrangou R."/>
            <person name="Klaenhammer T.R."/>
            <person name="Caufield P.W."/>
            <person name="Cui Y."/>
            <person name="Zhang H."/>
            <person name="O'Toole P.W."/>
        </authorList>
    </citation>
    <scope>NUCLEOTIDE SEQUENCE [LARGE SCALE GENOMIC DNA]</scope>
    <source>
        <strain evidence="8 9">DSM 20534</strain>
    </source>
</reference>
<feature type="domain" description="Thiamine pyrophosphate enzyme N-terminal TPP-binding" evidence="7">
    <location>
        <begin position="11"/>
        <end position="122"/>
    </location>
</feature>
<evidence type="ECO:0000256" key="4">
    <source>
        <dbReference type="RuleBase" id="RU362132"/>
    </source>
</evidence>
<dbReference type="InterPro" id="IPR047211">
    <property type="entry name" value="POXB-like"/>
</dbReference>
<dbReference type="PATRIC" id="fig|1423722.3.peg.687"/>
<evidence type="ECO:0000256" key="1">
    <source>
        <dbReference type="ARBA" id="ARBA00007812"/>
    </source>
</evidence>
<dbReference type="InterPro" id="IPR011766">
    <property type="entry name" value="TPP_enzyme_TPP-bd"/>
</dbReference>
<dbReference type="RefSeq" id="WP_054745442.1">
    <property type="nucleotide sequence ID" value="NZ_AZCV01000002.1"/>
</dbReference>
<dbReference type="CDD" id="cd07039">
    <property type="entry name" value="TPP_PYR_POX"/>
    <property type="match status" value="1"/>
</dbReference>
<dbReference type="InterPro" id="IPR012000">
    <property type="entry name" value="Thiamin_PyroP_enz_cen_dom"/>
</dbReference>
<dbReference type="PANTHER" id="PTHR42981:SF2">
    <property type="entry name" value="PYRUVATE DEHYDROGENASE [UBIQUINONE]"/>
    <property type="match status" value="1"/>
</dbReference>
<dbReference type="Proteomes" id="UP000050909">
    <property type="component" value="Unassembled WGS sequence"/>
</dbReference>
<dbReference type="InterPro" id="IPR014092">
    <property type="entry name" value="Pyruvate_oxidase"/>
</dbReference>
<dbReference type="EC" id="1.2.3.3" evidence="3"/>
<evidence type="ECO:0000259" key="5">
    <source>
        <dbReference type="Pfam" id="PF00205"/>
    </source>
</evidence>
<protein>
    <recommendedName>
        <fullName evidence="3">Pyruvate oxidase</fullName>
        <ecNumber evidence="3">1.2.3.3</ecNumber>
    </recommendedName>
</protein>
<dbReference type="Pfam" id="PF02776">
    <property type="entry name" value="TPP_enzyme_N"/>
    <property type="match status" value="1"/>
</dbReference>
<dbReference type="GO" id="GO:0000287">
    <property type="term" value="F:magnesium ion binding"/>
    <property type="evidence" value="ECO:0007669"/>
    <property type="project" value="InterPro"/>
</dbReference>
<dbReference type="Pfam" id="PF02775">
    <property type="entry name" value="TPP_enzyme_C"/>
    <property type="match status" value="1"/>
</dbReference>
<dbReference type="NCBIfam" id="TIGR02720">
    <property type="entry name" value="pyruv_oxi_spxB"/>
    <property type="match status" value="1"/>
</dbReference>
<dbReference type="InterPro" id="IPR029035">
    <property type="entry name" value="DHS-like_NAD/FAD-binding_dom"/>
</dbReference>
<dbReference type="InterPro" id="IPR047210">
    <property type="entry name" value="TPP_PYR_POXB-like"/>
</dbReference>
<dbReference type="PANTHER" id="PTHR42981">
    <property type="entry name" value="PYRUVATE DEHYDROGENASE [UBIQUINONE]"/>
    <property type="match status" value="1"/>
</dbReference>
<keyword evidence="9" id="KW-1185">Reference proteome</keyword>
<proteinExistence type="inferred from homology"/>
<dbReference type="InterPro" id="IPR029061">
    <property type="entry name" value="THDP-binding"/>
</dbReference>